<comment type="caution">
    <text evidence="1">The sequence shown here is derived from an EMBL/GenBank/DDBJ whole genome shotgun (WGS) entry which is preliminary data.</text>
</comment>
<dbReference type="EMBL" id="LSBI01000006">
    <property type="protein sequence ID" value="OAQ88116.1"/>
    <property type="molecule type" value="Genomic_DNA"/>
</dbReference>
<organism evidence="1 3">
    <name type="scientific">Purpureocillium lilacinum</name>
    <name type="common">Paecilomyces lilacinus</name>
    <dbReference type="NCBI Taxonomy" id="33203"/>
    <lineage>
        <taxon>Eukaryota</taxon>
        <taxon>Fungi</taxon>
        <taxon>Dikarya</taxon>
        <taxon>Ascomycota</taxon>
        <taxon>Pezizomycotina</taxon>
        <taxon>Sordariomycetes</taxon>
        <taxon>Hypocreomycetidae</taxon>
        <taxon>Hypocreales</taxon>
        <taxon>Ophiocordycipitaceae</taxon>
        <taxon>Purpureocillium</taxon>
    </lineage>
</organism>
<evidence type="ECO:0000313" key="2">
    <source>
        <dbReference type="EMBL" id="OAQ88116.1"/>
    </source>
</evidence>
<sequence length="74" mass="7857">MALEKIRAFESRVLATTTGHCCGAGAALPRRRADAETPQGRTYYLMHGGWRKGRTCLGGATAWTGGTDTSGSVR</sequence>
<gene>
    <name evidence="1" type="ORF">VFPBJ_06060</name>
    <name evidence="2" type="ORF">VFPFJ_06581</name>
</gene>
<evidence type="ECO:0000313" key="3">
    <source>
        <dbReference type="Proteomes" id="UP000078240"/>
    </source>
</evidence>
<evidence type="ECO:0000313" key="1">
    <source>
        <dbReference type="EMBL" id="OAQ80475.1"/>
    </source>
</evidence>
<reference evidence="1 3" key="1">
    <citation type="submission" date="2016-01" db="EMBL/GenBank/DDBJ databases">
        <title>Biosynthesis of antibiotic leucinostatins and their inhibition on Phytophthora in bio-control Purpureocillium lilacinum.</title>
        <authorList>
            <person name="Wang G."/>
            <person name="Liu Z."/>
            <person name="Lin R."/>
            <person name="Li E."/>
            <person name="Mao Z."/>
            <person name="Ling J."/>
            <person name="Yin W."/>
            <person name="Xie B."/>
        </authorList>
    </citation>
    <scope>NUCLEOTIDE SEQUENCE [LARGE SCALE GENOMIC DNA]</scope>
    <source>
        <strain evidence="1">PLBJ-1</strain>
        <strain evidence="2">PLFJ-1</strain>
    </source>
</reference>
<protein>
    <submittedName>
        <fullName evidence="1">Uncharacterized protein</fullName>
    </submittedName>
</protein>
<accession>A0A179GRD4</accession>
<dbReference type="AlphaFoldDB" id="A0A179GRD4"/>
<dbReference type="Proteomes" id="UP000078340">
    <property type="component" value="Unassembled WGS sequence"/>
</dbReference>
<name>A0A179GRD4_PURLI</name>
<dbReference type="EMBL" id="LSBH01000004">
    <property type="protein sequence ID" value="OAQ80475.1"/>
    <property type="molecule type" value="Genomic_DNA"/>
</dbReference>
<proteinExistence type="predicted"/>
<dbReference type="Proteomes" id="UP000078240">
    <property type="component" value="Unassembled WGS sequence"/>
</dbReference>